<reference evidence="1" key="1">
    <citation type="submission" date="2014-12" db="EMBL/GenBank/DDBJ databases">
        <title>The draft genome of the Tatumella morbirosei type strain, LMG23360T isolated from pineapple rot.</title>
        <authorList>
            <person name="Smits T.H."/>
            <person name="Palmer M."/>
            <person name="Venter S.N."/>
            <person name="Duffy B."/>
            <person name="Steenkamp E.T."/>
            <person name="Chan W.Y."/>
            <person name="Coutinho T.A."/>
            <person name="Coetzee M.P."/>
            <person name="De Maayer P."/>
        </authorList>
    </citation>
    <scope>NUCLEOTIDE SEQUENCE [LARGE SCALE GENOMIC DNA]</scope>
    <source>
        <strain evidence="1">LMG 23360</strain>
    </source>
</reference>
<dbReference type="eggNOG" id="ENOG502ZW37">
    <property type="taxonomic scope" value="Bacteria"/>
</dbReference>
<keyword evidence="2" id="KW-1185">Reference proteome</keyword>
<dbReference type="EMBL" id="JPKR02000003">
    <property type="protein sequence ID" value="KGD72036.1"/>
    <property type="molecule type" value="Genomic_DNA"/>
</dbReference>
<dbReference type="Proteomes" id="UP000029577">
    <property type="component" value="Unassembled WGS sequence"/>
</dbReference>
<comment type="caution">
    <text evidence="1">The sequence shown here is derived from an EMBL/GenBank/DDBJ whole genome shotgun (WGS) entry which is preliminary data.</text>
</comment>
<sequence length="155" mass="17862">MNVNGFEMMVTIKKYLLRILSLLLPVFIISACSHPGKVKTLTEIETGKTLEWYLDDATIREDCIKFKPTYVQILNFFNNSQRVEGFVVNEDRYTPCFATGRLIWRDGTSAEWSLYSSGTAGLLLDNGETIHLYQRDYRWFDPTAYTYGLSDEGEC</sequence>
<accession>A0A095T534</accession>
<evidence type="ECO:0000313" key="1">
    <source>
        <dbReference type="EMBL" id="KGD72036.1"/>
    </source>
</evidence>
<dbReference type="AlphaFoldDB" id="A0A095T534"/>
<proteinExistence type="predicted"/>
<organism evidence="1 2">
    <name type="scientific">Tatumella morbirosei</name>
    <dbReference type="NCBI Taxonomy" id="642227"/>
    <lineage>
        <taxon>Bacteria</taxon>
        <taxon>Pseudomonadati</taxon>
        <taxon>Pseudomonadota</taxon>
        <taxon>Gammaproteobacteria</taxon>
        <taxon>Enterobacterales</taxon>
        <taxon>Erwiniaceae</taxon>
        <taxon>Tatumella</taxon>
    </lineage>
</organism>
<evidence type="ECO:0000313" key="2">
    <source>
        <dbReference type="Proteomes" id="UP000029577"/>
    </source>
</evidence>
<name>A0A095T534_9GAMM</name>
<gene>
    <name evidence="1" type="ORF">HA49_14685</name>
</gene>
<protein>
    <submittedName>
        <fullName evidence="1">Uncharacterized protein</fullName>
    </submittedName>
</protein>